<organism evidence="1">
    <name type="scientific">Anguilla anguilla</name>
    <name type="common">European freshwater eel</name>
    <name type="synonym">Muraena anguilla</name>
    <dbReference type="NCBI Taxonomy" id="7936"/>
    <lineage>
        <taxon>Eukaryota</taxon>
        <taxon>Metazoa</taxon>
        <taxon>Chordata</taxon>
        <taxon>Craniata</taxon>
        <taxon>Vertebrata</taxon>
        <taxon>Euteleostomi</taxon>
        <taxon>Actinopterygii</taxon>
        <taxon>Neopterygii</taxon>
        <taxon>Teleostei</taxon>
        <taxon>Anguilliformes</taxon>
        <taxon>Anguillidae</taxon>
        <taxon>Anguilla</taxon>
    </lineage>
</organism>
<dbReference type="EMBL" id="GBXM01006799">
    <property type="protein sequence ID" value="JAI01779.1"/>
    <property type="molecule type" value="Transcribed_RNA"/>
</dbReference>
<proteinExistence type="predicted"/>
<reference evidence="1" key="2">
    <citation type="journal article" date="2015" name="Fish Shellfish Immunol.">
        <title>Early steps in the European eel (Anguilla anguilla)-Vibrio vulnificus interaction in the gills: Role of the RtxA13 toxin.</title>
        <authorList>
            <person name="Callol A."/>
            <person name="Pajuelo D."/>
            <person name="Ebbesson L."/>
            <person name="Teles M."/>
            <person name="MacKenzie S."/>
            <person name="Amaro C."/>
        </authorList>
    </citation>
    <scope>NUCLEOTIDE SEQUENCE</scope>
</reference>
<dbReference type="AlphaFoldDB" id="A0A0E9XJB9"/>
<protein>
    <submittedName>
        <fullName evidence="1">Uncharacterized protein</fullName>
    </submittedName>
</protein>
<reference evidence="1" key="1">
    <citation type="submission" date="2014-11" db="EMBL/GenBank/DDBJ databases">
        <authorList>
            <person name="Amaro Gonzalez C."/>
        </authorList>
    </citation>
    <scope>NUCLEOTIDE SEQUENCE</scope>
</reference>
<accession>A0A0E9XJB9</accession>
<name>A0A0E9XJB9_ANGAN</name>
<sequence>MRPRGYLLSQPTDAELQSFPRAHQLLTVTRLIHLHSHQNFTYI</sequence>
<evidence type="ECO:0000313" key="1">
    <source>
        <dbReference type="EMBL" id="JAI01779.1"/>
    </source>
</evidence>